<gene>
    <name evidence="7" type="ORF">OBRU01_23163</name>
</gene>
<feature type="transmembrane region" description="Helical" evidence="5">
    <location>
        <begin position="38"/>
        <end position="55"/>
    </location>
</feature>
<evidence type="ECO:0000256" key="5">
    <source>
        <dbReference type="SAM" id="Phobius"/>
    </source>
</evidence>
<dbReference type="GO" id="GO:0016020">
    <property type="term" value="C:membrane"/>
    <property type="evidence" value="ECO:0007669"/>
    <property type="project" value="UniProtKB-SubCell"/>
</dbReference>
<feature type="domain" description="Major facilitator superfamily (MFS) profile" evidence="6">
    <location>
        <begin position="1"/>
        <end position="94"/>
    </location>
</feature>
<proteinExistence type="predicted"/>
<dbReference type="EMBL" id="JTDY01007521">
    <property type="protein sequence ID" value="KOB65140.1"/>
    <property type="molecule type" value="Genomic_DNA"/>
</dbReference>
<dbReference type="SUPFAM" id="SSF103473">
    <property type="entry name" value="MFS general substrate transporter"/>
    <property type="match status" value="1"/>
</dbReference>
<dbReference type="InterPro" id="IPR036259">
    <property type="entry name" value="MFS_trans_sf"/>
</dbReference>
<name>A0A0L7KPV9_OPEBR</name>
<dbReference type="InterPro" id="IPR005828">
    <property type="entry name" value="MFS_sugar_transport-like"/>
</dbReference>
<evidence type="ECO:0000256" key="3">
    <source>
        <dbReference type="ARBA" id="ARBA00022989"/>
    </source>
</evidence>
<sequence length="94" mass="10205">MSEEYACLVRARSDSETSANLGGFDSITRTMTYTEDKLNILISLMGCAFGSVGWGSLSARLGRRRTLLSCLAVNAVFATIAAFMPTYGTFMMAR</sequence>
<evidence type="ECO:0000256" key="1">
    <source>
        <dbReference type="ARBA" id="ARBA00004141"/>
    </source>
</evidence>
<dbReference type="Pfam" id="PF00083">
    <property type="entry name" value="Sugar_tr"/>
    <property type="match status" value="1"/>
</dbReference>
<dbReference type="Gene3D" id="1.20.1250.20">
    <property type="entry name" value="MFS general substrate transporter like domains"/>
    <property type="match status" value="1"/>
</dbReference>
<keyword evidence="2 5" id="KW-0812">Transmembrane</keyword>
<protein>
    <submittedName>
        <fullName evidence="7">Synaptic vesicle protein 2</fullName>
    </submittedName>
</protein>
<dbReference type="InterPro" id="IPR020846">
    <property type="entry name" value="MFS_dom"/>
</dbReference>
<evidence type="ECO:0000313" key="8">
    <source>
        <dbReference type="Proteomes" id="UP000037510"/>
    </source>
</evidence>
<dbReference type="AlphaFoldDB" id="A0A0L7KPV9"/>
<keyword evidence="8" id="KW-1185">Reference proteome</keyword>
<dbReference type="GO" id="GO:0022857">
    <property type="term" value="F:transmembrane transporter activity"/>
    <property type="evidence" value="ECO:0007669"/>
    <property type="project" value="InterPro"/>
</dbReference>
<evidence type="ECO:0000256" key="4">
    <source>
        <dbReference type="ARBA" id="ARBA00023136"/>
    </source>
</evidence>
<reference evidence="7 8" key="1">
    <citation type="journal article" date="2015" name="Genome Biol. Evol.">
        <title>The genome of winter moth (Operophtera brumata) provides a genomic perspective on sexual dimorphism and phenology.</title>
        <authorList>
            <person name="Derks M.F."/>
            <person name="Smit S."/>
            <person name="Salis L."/>
            <person name="Schijlen E."/>
            <person name="Bossers A."/>
            <person name="Mateman C."/>
            <person name="Pijl A.S."/>
            <person name="de Ridder D."/>
            <person name="Groenen M.A."/>
            <person name="Visser M.E."/>
            <person name="Megens H.J."/>
        </authorList>
    </citation>
    <scope>NUCLEOTIDE SEQUENCE [LARGE SCALE GENOMIC DNA]</scope>
    <source>
        <strain evidence="7">WM2013NL</strain>
        <tissue evidence="7">Head and thorax</tissue>
    </source>
</reference>
<organism evidence="7 8">
    <name type="scientific">Operophtera brumata</name>
    <name type="common">Winter moth</name>
    <name type="synonym">Phalaena brumata</name>
    <dbReference type="NCBI Taxonomy" id="104452"/>
    <lineage>
        <taxon>Eukaryota</taxon>
        <taxon>Metazoa</taxon>
        <taxon>Ecdysozoa</taxon>
        <taxon>Arthropoda</taxon>
        <taxon>Hexapoda</taxon>
        <taxon>Insecta</taxon>
        <taxon>Pterygota</taxon>
        <taxon>Neoptera</taxon>
        <taxon>Endopterygota</taxon>
        <taxon>Lepidoptera</taxon>
        <taxon>Glossata</taxon>
        <taxon>Ditrysia</taxon>
        <taxon>Geometroidea</taxon>
        <taxon>Geometridae</taxon>
        <taxon>Larentiinae</taxon>
        <taxon>Operophtera</taxon>
    </lineage>
</organism>
<dbReference type="PROSITE" id="PS50850">
    <property type="entry name" value="MFS"/>
    <property type="match status" value="1"/>
</dbReference>
<comment type="caution">
    <text evidence="7">The sequence shown here is derived from an EMBL/GenBank/DDBJ whole genome shotgun (WGS) entry which is preliminary data.</text>
</comment>
<keyword evidence="3 5" id="KW-1133">Transmembrane helix</keyword>
<dbReference type="Proteomes" id="UP000037510">
    <property type="component" value="Unassembled WGS sequence"/>
</dbReference>
<evidence type="ECO:0000256" key="2">
    <source>
        <dbReference type="ARBA" id="ARBA00022692"/>
    </source>
</evidence>
<comment type="subcellular location">
    <subcellularLocation>
        <location evidence="1">Membrane</location>
        <topology evidence="1">Multi-pass membrane protein</topology>
    </subcellularLocation>
</comment>
<evidence type="ECO:0000259" key="6">
    <source>
        <dbReference type="PROSITE" id="PS50850"/>
    </source>
</evidence>
<dbReference type="STRING" id="104452.A0A0L7KPV9"/>
<evidence type="ECO:0000313" key="7">
    <source>
        <dbReference type="EMBL" id="KOB65140.1"/>
    </source>
</evidence>
<accession>A0A0L7KPV9</accession>
<keyword evidence="4 5" id="KW-0472">Membrane</keyword>
<feature type="transmembrane region" description="Helical" evidence="5">
    <location>
        <begin position="67"/>
        <end position="88"/>
    </location>
</feature>